<dbReference type="AlphaFoldDB" id="A0A1H5TWF2"/>
<gene>
    <name evidence="5" type="ORF">SAMN05216403_105137</name>
</gene>
<dbReference type="RefSeq" id="WP_041353294.1">
    <property type="nucleotide sequence ID" value="NC_007614.1"/>
</dbReference>
<reference evidence="5 6" key="1">
    <citation type="submission" date="2016-10" db="EMBL/GenBank/DDBJ databases">
        <authorList>
            <person name="de Groot N.N."/>
        </authorList>
    </citation>
    <scope>NUCLEOTIDE SEQUENCE [LARGE SCALE GENOMIC DNA]</scope>
    <source>
        <strain evidence="5 6">Nl13</strain>
    </source>
</reference>
<evidence type="ECO:0000313" key="5">
    <source>
        <dbReference type="EMBL" id="SEF67126.1"/>
    </source>
</evidence>
<comment type="similarity">
    <text evidence="1 3">Belongs to the N-Me-Phe pilin family.</text>
</comment>
<evidence type="ECO:0000256" key="4">
    <source>
        <dbReference type="SAM" id="Phobius"/>
    </source>
</evidence>
<dbReference type="InterPro" id="IPR012902">
    <property type="entry name" value="N_methyl_site"/>
</dbReference>
<dbReference type="GO" id="GO:0007155">
    <property type="term" value="P:cell adhesion"/>
    <property type="evidence" value="ECO:0007669"/>
    <property type="project" value="InterPro"/>
</dbReference>
<proteinExistence type="inferred from homology"/>
<accession>A0A1H5TWF2</accession>
<dbReference type="PROSITE" id="PS00409">
    <property type="entry name" value="PROKAR_NTER_METHYL"/>
    <property type="match status" value="1"/>
</dbReference>
<keyword evidence="2" id="KW-0488">Methylation</keyword>
<evidence type="ECO:0000313" key="6">
    <source>
        <dbReference type="Proteomes" id="UP000236751"/>
    </source>
</evidence>
<dbReference type="EMBL" id="FNVK01000005">
    <property type="protein sequence ID" value="SEF67126.1"/>
    <property type="molecule type" value="Genomic_DNA"/>
</dbReference>
<dbReference type="Gene3D" id="3.30.700.10">
    <property type="entry name" value="Glycoprotein, Type 4 Pilin"/>
    <property type="match status" value="1"/>
</dbReference>
<dbReference type="Pfam" id="PF07963">
    <property type="entry name" value="N_methyl"/>
    <property type="match status" value="1"/>
</dbReference>
<protein>
    <submittedName>
        <fullName evidence="5">Type IV pilus assembly protein PilA</fullName>
    </submittedName>
</protein>
<dbReference type="Proteomes" id="UP000236751">
    <property type="component" value="Unassembled WGS sequence"/>
</dbReference>
<keyword evidence="4" id="KW-1133">Transmembrane helix</keyword>
<dbReference type="InterPro" id="IPR001082">
    <property type="entry name" value="Pilin"/>
</dbReference>
<evidence type="ECO:0000256" key="3">
    <source>
        <dbReference type="RuleBase" id="RU000389"/>
    </source>
</evidence>
<organism evidence="5 6">
    <name type="scientific">Nitrosospira multiformis (strain ATCC 25196 / NCIMB 11849 / C 71)</name>
    <dbReference type="NCBI Taxonomy" id="323848"/>
    <lineage>
        <taxon>Bacteria</taxon>
        <taxon>Pseudomonadati</taxon>
        <taxon>Pseudomonadota</taxon>
        <taxon>Betaproteobacteria</taxon>
        <taxon>Nitrosomonadales</taxon>
        <taxon>Nitrosomonadaceae</taxon>
        <taxon>Nitrosospira</taxon>
    </lineage>
</organism>
<dbReference type="GO" id="GO:0009289">
    <property type="term" value="C:pilus"/>
    <property type="evidence" value="ECO:0007669"/>
    <property type="project" value="InterPro"/>
</dbReference>
<evidence type="ECO:0000256" key="2">
    <source>
        <dbReference type="ARBA" id="ARBA00022481"/>
    </source>
</evidence>
<dbReference type="Pfam" id="PF00114">
    <property type="entry name" value="Pilin"/>
    <property type="match status" value="1"/>
</dbReference>
<sequence>MKQDQKGLTLIESMMVVALIGILATIAIPPAFRLYEDSQARAQVTEALDLLGRVKSPVAAFYSDKGRWPTSEEFDNLVPARTGKYVASLTPESREKGFEVIAKFRNTGVSPALVTEGSGRTLVLATANGKEWFCNDNTDPVSGIPDLVPGNVLPQHRPSSCK</sequence>
<evidence type="ECO:0000256" key="1">
    <source>
        <dbReference type="ARBA" id="ARBA00005233"/>
    </source>
</evidence>
<keyword evidence="4" id="KW-0472">Membrane</keyword>
<dbReference type="NCBIfam" id="TIGR02532">
    <property type="entry name" value="IV_pilin_GFxxxE"/>
    <property type="match status" value="1"/>
</dbReference>
<dbReference type="SUPFAM" id="SSF54523">
    <property type="entry name" value="Pili subunits"/>
    <property type="match status" value="1"/>
</dbReference>
<dbReference type="InterPro" id="IPR045584">
    <property type="entry name" value="Pilin-like"/>
</dbReference>
<name>A0A1H5TWF2_NITMU</name>
<keyword evidence="4" id="KW-0812">Transmembrane</keyword>
<keyword evidence="3" id="KW-0281">Fimbrium</keyword>
<dbReference type="OrthoDB" id="8607132at2"/>
<feature type="transmembrane region" description="Helical" evidence="4">
    <location>
        <begin position="7"/>
        <end position="28"/>
    </location>
</feature>